<gene>
    <name evidence="3" type="ORF">D0Y65_000083</name>
</gene>
<feature type="region of interest" description="Disordered" evidence="1">
    <location>
        <begin position="1"/>
        <end position="30"/>
    </location>
</feature>
<sequence>MGCNSSKAEPPLENSNHHHHHHHAEFQKPKTLKQEVVLQIPGCKVHLMDEGEAIELAQGHFTIMKIMDQNVPLATSIKVGNSVQWPLTKDEPVVKVDALHYLFSLPVKDGGEPLSYGVTFPEQCYGNMGMLDSFLKDQSCFSGLERNKKSDLNWEEFAPRVEDYNHFLARAIAGGTGQIVKGIFMCSNAYTNQVQKGGETILNTAAEKNNGSVVTESMNQRSDATKNNATNENLKRVRKLTNMTEKLTKSLLDGVGIMSGSMMTPVLKSQPGQAFLKMLPGEVLLASLDAVSK</sequence>
<dbReference type="InterPro" id="IPR045036">
    <property type="entry name" value="Spartin-like"/>
</dbReference>
<proteinExistence type="predicted"/>
<reference evidence="3 4" key="1">
    <citation type="submission" date="2018-09" db="EMBL/GenBank/DDBJ databases">
        <title>A high-quality reference genome of wild soybean provides a powerful tool to mine soybean genomes.</title>
        <authorList>
            <person name="Xie M."/>
            <person name="Chung C.Y.L."/>
            <person name="Li M.-W."/>
            <person name="Wong F.-L."/>
            <person name="Chan T.-F."/>
            <person name="Lam H.-M."/>
        </authorList>
    </citation>
    <scope>NUCLEOTIDE SEQUENCE [LARGE SCALE GENOMIC DNA]</scope>
    <source>
        <strain evidence="4">cv. W05</strain>
        <tissue evidence="3">Hypocotyl of etiolated seedlings</tissue>
    </source>
</reference>
<evidence type="ECO:0000256" key="1">
    <source>
        <dbReference type="SAM" id="MobiDB-lite"/>
    </source>
</evidence>
<dbReference type="PANTHER" id="PTHR21068:SF32">
    <property type="entry name" value="PROTEIN, PUTATIVE-RELATED"/>
    <property type="match status" value="1"/>
</dbReference>
<feature type="domain" description="Senescence" evidence="2">
    <location>
        <begin position="171"/>
        <end position="293"/>
    </location>
</feature>
<dbReference type="PANTHER" id="PTHR21068">
    <property type="entry name" value="SPARTIN"/>
    <property type="match status" value="1"/>
</dbReference>
<evidence type="ECO:0000259" key="2">
    <source>
        <dbReference type="Pfam" id="PF06911"/>
    </source>
</evidence>
<dbReference type="EMBL" id="QZWG01000001">
    <property type="protein sequence ID" value="RZC27859.1"/>
    <property type="molecule type" value="Genomic_DNA"/>
</dbReference>
<dbReference type="Pfam" id="PF06911">
    <property type="entry name" value="Senescence"/>
    <property type="match status" value="1"/>
</dbReference>
<dbReference type="AlphaFoldDB" id="A0A445LX34"/>
<evidence type="ECO:0000313" key="3">
    <source>
        <dbReference type="EMBL" id="RZC27859.1"/>
    </source>
</evidence>
<name>A0A445LX34_GLYSO</name>
<keyword evidence="4" id="KW-1185">Reference proteome</keyword>
<protein>
    <submittedName>
        <fullName evidence="3">Senescence/dehydration-associated protein, chloroplastic</fullName>
    </submittedName>
</protein>
<accession>A0A445LX34</accession>
<dbReference type="GO" id="GO:0005886">
    <property type="term" value="C:plasma membrane"/>
    <property type="evidence" value="ECO:0007669"/>
    <property type="project" value="TreeGrafter"/>
</dbReference>
<evidence type="ECO:0000313" key="4">
    <source>
        <dbReference type="Proteomes" id="UP000289340"/>
    </source>
</evidence>
<comment type="caution">
    <text evidence="3">The sequence shown here is derived from an EMBL/GenBank/DDBJ whole genome shotgun (WGS) entry which is preliminary data.</text>
</comment>
<dbReference type="Proteomes" id="UP000289340">
    <property type="component" value="Chromosome 1"/>
</dbReference>
<organism evidence="3 4">
    <name type="scientific">Glycine soja</name>
    <name type="common">Wild soybean</name>
    <dbReference type="NCBI Taxonomy" id="3848"/>
    <lineage>
        <taxon>Eukaryota</taxon>
        <taxon>Viridiplantae</taxon>
        <taxon>Streptophyta</taxon>
        <taxon>Embryophyta</taxon>
        <taxon>Tracheophyta</taxon>
        <taxon>Spermatophyta</taxon>
        <taxon>Magnoliopsida</taxon>
        <taxon>eudicotyledons</taxon>
        <taxon>Gunneridae</taxon>
        <taxon>Pentapetalae</taxon>
        <taxon>rosids</taxon>
        <taxon>fabids</taxon>
        <taxon>Fabales</taxon>
        <taxon>Fabaceae</taxon>
        <taxon>Papilionoideae</taxon>
        <taxon>50 kb inversion clade</taxon>
        <taxon>NPAAA clade</taxon>
        <taxon>indigoferoid/millettioid clade</taxon>
        <taxon>Phaseoleae</taxon>
        <taxon>Glycine</taxon>
        <taxon>Glycine subgen. Soja</taxon>
    </lineage>
</organism>
<dbReference type="InterPro" id="IPR009686">
    <property type="entry name" value="Senescence/spartin_C"/>
</dbReference>